<dbReference type="Gene3D" id="3.40.50.150">
    <property type="entry name" value="Vaccinia Virus protein VP39"/>
    <property type="match status" value="1"/>
</dbReference>
<name>A0A443RHD1_9ACAR</name>
<dbReference type="OrthoDB" id="194386at2759"/>
<evidence type="ECO:0000313" key="2">
    <source>
        <dbReference type="Proteomes" id="UP000285301"/>
    </source>
</evidence>
<protein>
    <submittedName>
        <fullName evidence="1">Protein-lysine N-methyltransferase EEF2KMT-like isoform X1</fullName>
    </submittedName>
</protein>
<dbReference type="SUPFAM" id="SSF53335">
    <property type="entry name" value="S-adenosyl-L-methionine-dependent methyltransferases"/>
    <property type="match status" value="1"/>
</dbReference>
<accession>A0A443RHD1</accession>
<gene>
    <name evidence="1" type="ORF">B4U79_17272</name>
</gene>
<keyword evidence="1" id="KW-0808">Transferase</keyword>
<dbReference type="InterPro" id="IPR029063">
    <property type="entry name" value="SAM-dependent_MTases_sf"/>
</dbReference>
<keyword evidence="2" id="KW-1185">Reference proteome</keyword>
<proteinExistence type="predicted"/>
<dbReference type="Proteomes" id="UP000285301">
    <property type="component" value="Unassembled WGS sequence"/>
</dbReference>
<dbReference type="PANTHER" id="PTHR14614:SF130">
    <property type="entry name" value="PROTEIN-LYSINE N-METHYLTRANSFERASE EEF2KMT"/>
    <property type="match status" value="1"/>
</dbReference>
<dbReference type="Pfam" id="PF10294">
    <property type="entry name" value="Methyltransf_16"/>
    <property type="match status" value="1"/>
</dbReference>
<dbReference type="GO" id="GO:0032991">
    <property type="term" value="C:protein-containing complex"/>
    <property type="evidence" value="ECO:0007669"/>
    <property type="project" value="TreeGrafter"/>
</dbReference>
<evidence type="ECO:0000313" key="1">
    <source>
        <dbReference type="EMBL" id="RWS14670.1"/>
    </source>
</evidence>
<organism evidence="1 2">
    <name type="scientific">Dinothrombium tinctorium</name>
    <dbReference type="NCBI Taxonomy" id="1965070"/>
    <lineage>
        <taxon>Eukaryota</taxon>
        <taxon>Metazoa</taxon>
        <taxon>Ecdysozoa</taxon>
        <taxon>Arthropoda</taxon>
        <taxon>Chelicerata</taxon>
        <taxon>Arachnida</taxon>
        <taxon>Acari</taxon>
        <taxon>Acariformes</taxon>
        <taxon>Trombidiformes</taxon>
        <taxon>Prostigmata</taxon>
        <taxon>Anystina</taxon>
        <taxon>Parasitengona</taxon>
        <taxon>Trombidioidea</taxon>
        <taxon>Trombidiidae</taxon>
        <taxon>Dinothrombium</taxon>
    </lineage>
</organism>
<dbReference type="STRING" id="1965070.A0A443RHD1"/>
<dbReference type="InterPro" id="IPR019410">
    <property type="entry name" value="Methyltransf_16"/>
</dbReference>
<reference evidence="1 2" key="1">
    <citation type="journal article" date="2018" name="Gigascience">
        <title>Genomes of trombidid mites reveal novel predicted allergens and laterally-transferred genes associated with secondary metabolism.</title>
        <authorList>
            <person name="Dong X."/>
            <person name="Chaisiri K."/>
            <person name="Xia D."/>
            <person name="Armstrong S.D."/>
            <person name="Fang Y."/>
            <person name="Donnelly M.J."/>
            <person name="Kadowaki T."/>
            <person name="McGarry J.W."/>
            <person name="Darby A.C."/>
            <person name="Makepeace B.L."/>
        </authorList>
    </citation>
    <scope>NUCLEOTIDE SEQUENCE [LARGE SCALE GENOMIC DNA]</scope>
    <source>
        <strain evidence="1">UoL-WK</strain>
    </source>
</reference>
<dbReference type="GO" id="GO:0008168">
    <property type="term" value="F:methyltransferase activity"/>
    <property type="evidence" value="ECO:0007669"/>
    <property type="project" value="UniProtKB-KW"/>
</dbReference>
<comment type="caution">
    <text evidence="1">The sequence shown here is derived from an EMBL/GenBank/DDBJ whole genome shotgun (WGS) entry which is preliminary data.</text>
</comment>
<dbReference type="PANTHER" id="PTHR14614">
    <property type="entry name" value="HEPATOCELLULAR CARCINOMA-ASSOCIATED ANTIGEN"/>
    <property type="match status" value="1"/>
</dbReference>
<keyword evidence="1" id="KW-0489">Methyltransferase</keyword>
<sequence>MADTTCDSLCKLFFGAPFVTASVALSKQFLKKLIAFFESRCLPIHDALFEELASLMVVEQNDGRDFNTYFVGKKSITVLSNRSILMNGTTGLHSWQAGKMFSLFALQNQHLFASKSVVELGSGTGLTGLVILHMCNPRNYLFTDHNPLVIDLIRQNLTINGFNDKNLVAALNWFDDRSTILDVLVANNPDVLIGCDLIFDIDLIPAFCQTLSTILNENQKCKAFIMSTLRNTHTILSFESQLLRKNLSFSKQEFKAENDSCFFINPNCHFILHEITVHLKSVKLLQ</sequence>
<dbReference type="EMBL" id="NCKU01000649">
    <property type="protein sequence ID" value="RWS14670.1"/>
    <property type="molecule type" value="Genomic_DNA"/>
</dbReference>
<dbReference type="GO" id="GO:0032259">
    <property type="term" value="P:methylation"/>
    <property type="evidence" value="ECO:0007669"/>
    <property type="project" value="UniProtKB-KW"/>
</dbReference>
<dbReference type="AlphaFoldDB" id="A0A443RHD1"/>